<dbReference type="Proteomes" id="UP000278807">
    <property type="component" value="Unassembled WGS sequence"/>
</dbReference>
<dbReference type="EMBL" id="UZAE01003950">
    <property type="protein sequence ID" value="VDO00879.1"/>
    <property type="molecule type" value="Genomic_DNA"/>
</dbReference>
<evidence type="ECO:0000256" key="8">
    <source>
        <dbReference type="ARBA" id="ARBA00023010"/>
    </source>
</evidence>
<keyword evidence="12" id="KW-1185">Reference proteome</keyword>
<evidence type="ECO:0000256" key="5">
    <source>
        <dbReference type="ARBA" id="ARBA00022729"/>
    </source>
</evidence>
<dbReference type="InterPro" id="IPR011989">
    <property type="entry name" value="ARM-like"/>
</dbReference>
<evidence type="ECO:0000256" key="1">
    <source>
        <dbReference type="ARBA" id="ARBA00004319"/>
    </source>
</evidence>
<organism evidence="13">
    <name type="scientific">Rodentolepis nana</name>
    <name type="common">Dwarf tapeworm</name>
    <name type="synonym">Hymenolepis nana</name>
    <dbReference type="NCBI Taxonomy" id="102285"/>
    <lineage>
        <taxon>Eukaryota</taxon>
        <taxon>Metazoa</taxon>
        <taxon>Spiralia</taxon>
        <taxon>Lophotrochozoa</taxon>
        <taxon>Platyhelminthes</taxon>
        <taxon>Cestoda</taxon>
        <taxon>Eucestoda</taxon>
        <taxon>Cyclophyllidea</taxon>
        <taxon>Hymenolepididae</taxon>
        <taxon>Rodentolepis</taxon>
    </lineage>
</organism>
<dbReference type="GO" id="GO:0000774">
    <property type="term" value="F:adenyl-nucleotide exchange factor activity"/>
    <property type="evidence" value="ECO:0007669"/>
    <property type="project" value="TreeGrafter"/>
</dbReference>
<evidence type="ECO:0000256" key="6">
    <source>
        <dbReference type="ARBA" id="ARBA00022824"/>
    </source>
</evidence>
<evidence type="ECO:0000313" key="11">
    <source>
        <dbReference type="EMBL" id="VDO00879.1"/>
    </source>
</evidence>
<feature type="chain" id="PRO_5043131776" description="Nucleotide exchange factor SIL1" evidence="10">
    <location>
        <begin position="19"/>
        <end position="423"/>
    </location>
</feature>
<gene>
    <name evidence="11" type="ORF">HNAJ_LOCUS5019</name>
</gene>
<dbReference type="OrthoDB" id="448649at2759"/>
<evidence type="ECO:0000256" key="10">
    <source>
        <dbReference type="SAM" id="SignalP"/>
    </source>
</evidence>
<evidence type="ECO:0000256" key="3">
    <source>
        <dbReference type="ARBA" id="ARBA00015352"/>
    </source>
</evidence>
<evidence type="ECO:0000256" key="7">
    <source>
        <dbReference type="ARBA" id="ARBA00022927"/>
    </source>
</evidence>
<name>A0A0R3TD82_RODNA</name>
<feature type="signal peptide" evidence="10">
    <location>
        <begin position="1"/>
        <end position="18"/>
    </location>
</feature>
<dbReference type="InterPro" id="IPR050693">
    <property type="entry name" value="Hsp70_NEF-Inhibitors"/>
</dbReference>
<dbReference type="PANTHER" id="PTHR19316:SF35">
    <property type="entry name" value="NUCLEOTIDE EXCHANGE FACTOR SIL1"/>
    <property type="match status" value="1"/>
</dbReference>
<keyword evidence="5 10" id="KW-0732">Signal</keyword>
<dbReference type="InterPro" id="IPR016024">
    <property type="entry name" value="ARM-type_fold"/>
</dbReference>
<dbReference type="Gene3D" id="1.25.10.10">
    <property type="entry name" value="Leucine-rich Repeat Variant"/>
    <property type="match status" value="1"/>
</dbReference>
<keyword evidence="6" id="KW-0256">Endoplasmic reticulum</keyword>
<comment type="subcellular location">
    <subcellularLocation>
        <location evidence="1">Endoplasmic reticulum lumen</location>
    </subcellularLocation>
</comment>
<comment type="similarity">
    <text evidence="2">Belongs to the SIL1 family.</text>
</comment>
<reference evidence="11 12" key="2">
    <citation type="submission" date="2018-11" db="EMBL/GenBank/DDBJ databases">
        <authorList>
            <consortium name="Pathogen Informatics"/>
        </authorList>
    </citation>
    <scope>NUCLEOTIDE SEQUENCE [LARGE SCALE GENOMIC DNA]</scope>
</reference>
<evidence type="ECO:0000313" key="13">
    <source>
        <dbReference type="WBParaSite" id="HNAJ_0000502101-mRNA-1"/>
    </source>
</evidence>
<dbReference type="SUPFAM" id="SSF48371">
    <property type="entry name" value="ARM repeat"/>
    <property type="match status" value="1"/>
</dbReference>
<keyword evidence="7" id="KW-0653">Protein transport</keyword>
<dbReference type="GO" id="GO:0015031">
    <property type="term" value="P:protein transport"/>
    <property type="evidence" value="ECO:0007669"/>
    <property type="project" value="UniProtKB-KW"/>
</dbReference>
<accession>A0A0R3TD82</accession>
<evidence type="ECO:0000256" key="2">
    <source>
        <dbReference type="ARBA" id="ARBA00010588"/>
    </source>
</evidence>
<evidence type="ECO:0000313" key="12">
    <source>
        <dbReference type="Proteomes" id="UP000278807"/>
    </source>
</evidence>
<keyword evidence="8" id="KW-0811">Translocation</keyword>
<dbReference type="WBParaSite" id="HNAJ_0000502101-mRNA-1">
    <property type="protein sequence ID" value="HNAJ_0000502101-mRNA-1"/>
    <property type="gene ID" value="HNAJ_0000502101"/>
</dbReference>
<evidence type="ECO:0000256" key="4">
    <source>
        <dbReference type="ARBA" id="ARBA00022448"/>
    </source>
</evidence>
<protein>
    <recommendedName>
        <fullName evidence="3">Nucleotide exchange factor SIL1</fullName>
    </recommendedName>
</protein>
<proteinExistence type="inferred from homology"/>
<keyword evidence="4" id="KW-0813">Transport</keyword>
<sequence length="423" mass="47962">MFRVCCALVALHLIVVLSSNREFIPTHEWQVVQKNQVVPTGIHVRFDLKSGLTLAKLVDKNDDDENYDVVLAQNPKATSDDFSSSKEKLDLHKMDVKLDTSPNFRPYSELKKDYEEIIKVAKSESAVLTKLFGDFENSKSDEESLLILEEMEDLLRKFDNAVDLTRNGKLAIFINKLSIVSSAVKVRILSCLAAALQSNPPVKIEMYKTGLLNTLVQLWHQELLMYNADSSVIDHSLLATSVFIRNFPVAQKNLFGPRVSGDVPVGYDLLKRTLVFAADNTKIKTRVFSLLGDLLDEYNSTKMDNTSTNLSQYESVKLADNLPKYGFCHAAVRSLFDQDLSMSNSHRQRMMAAVTLISSVCDQNQLYPNTDAMEQVQTKLLLSQWRAEFIRERRKEQNDELDGGYFAEMLNLLDGLQNSLLRF</sequence>
<dbReference type="PANTHER" id="PTHR19316">
    <property type="entry name" value="PROTEIN FOLDING REGULATOR"/>
    <property type="match status" value="1"/>
</dbReference>
<evidence type="ECO:0000256" key="9">
    <source>
        <dbReference type="ARBA" id="ARBA00023180"/>
    </source>
</evidence>
<reference evidence="13" key="1">
    <citation type="submission" date="2017-02" db="UniProtKB">
        <authorList>
            <consortium name="WormBaseParasite"/>
        </authorList>
    </citation>
    <scope>IDENTIFICATION</scope>
</reference>
<keyword evidence="9" id="KW-0325">Glycoprotein</keyword>
<dbReference type="AlphaFoldDB" id="A0A0R3TD82"/>
<dbReference type="STRING" id="102285.A0A0R3TD82"/>
<dbReference type="GO" id="GO:0005788">
    <property type="term" value="C:endoplasmic reticulum lumen"/>
    <property type="evidence" value="ECO:0007669"/>
    <property type="project" value="UniProtKB-SubCell"/>
</dbReference>